<organism evidence="7 8">
    <name type="scientific">Acidiphilium acidophilum</name>
    <name type="common">Thiobacillus acidophilus</name>
    <dbReference type="NCBI Taxonomy" id="76588"/>
    <lineage>
        <taxon>Bacteria</taxon>
        <taxon>Pseudomonadati</taxon>
        <taxon>Pseudomonadota</taxon>
        <taxon>Alphaproteobacteria</taxon>
        <taxon>Acetobacterales</taxon>
        <taxon>Acidocellaceae</taxon>
        <taxon>Acidiphilium</taxon>
    </lineage>
</organism>
<evidence type="ECO:0000313" key="7">
    <source>
        <dbReference type="EMBL" id="MDX5929261.1"/>
    </source>
</evidence>
<comment type="caution">
    <text evidence="7">The sequence shown here is derived from an EMBL/GenBank/DDBJ whole genome shotgun (WGS) entry which is preliminary data.</text>
</comment>
<dbReference type="RefSeq" id="WP_319612388.1">
    <property type="nucleotide sequence ID" value="NZ_JAWXYB010000001.1"/>
</dbReference>
<evidence type="ECO:0000256" key="3">
    <source>
        <dbReference type="ARBA" id="ARBA00023172"/>
    </source>
</evidence>
<evidence type="ECO:0000256" key="5">
    <source>
        <dbReference type="PROSITE-ProRule" id="PRU10137"/>
    </source>
</evidence>
<name>A0AAW9DK01_ACIAO</name>
<feature type="domain" description="Resolvase/invertase-type recombinase catalytic" evidence="6">
    <location>
        <begin position="3"/>
        <end position="58"/>
    </location>
</feature>
<dbReference type="Proteomes" id="UP001279553">
    <property type="component" value="Unassembled WGS sequence"/>
</dbReference>
<dbReference type="GO" id="GO:0003677">
    <property type="term" value="F:DNA binding"/>
    <property type="evidence" value="ECO:0007669"/>
    <property type="project" value="UniProtKB-KW"/>
</dbReference>
<dbReference type="InterPro" id="IPR006119">
    <property type="entry name" value="Resolv_N"/>
</dbReference>
<dbReference type="GO" id="GO:0015074">
    <property type="term" value="P:DNA integration"/>
    <property type="evidence" value="ECO:0007669"/>
    <property type="project" value="UniProtKB-KW"/>
</dbReference>
<keyword evidence="8" id="KW-1185">Reference proteome</keyword>
<gene>
    <name evidence="7" type="ORF">SIL87_00560</name>
</gene>
<evidence type="ECO:0000256" key="2">
    <source>
        <dbReference type="ARBA" id="ARBA00023125"/>
    </source>
</evidence>
<sequence>MSRTFIYARVSTFGQTAANLVAETKTAGFAIQPSRVVTDTISGSVAAMQRPAFRRLVD</sequence>
<reference evidence="7 8" key="1">
    <citation type="submission" date="2023-11" db="EMBL/GenBank/DDBJ databases">
        <title>MicrobeMod: A computational toolkit for identifying prokaryotic methylation and restriction-modification with nanopore sequencing.</title>
        <authorList>
            <person name="Crits-Christoph A."/>
            <person name="Kang S.C."/>
            <person name="Lee H."/>
            <person name="Ostrov N."/>
        </authorList>
    </citation>
    <scope>NUCLEOTIDE SEQUENCE [LARGE SCALE GENOMIC DNA]</scope>
    <source>
        <strain evidence="7 8">DSMZ 700</strain>
    </source>
</reference>
<evidence type="ECO:0000256" key="1">
    <source>
        <dbReference type="ARBA" id="ARBA00022908"/>
    </source>
</evidence>
<dbReference type="EMBL" id="JAWXYB010000001">
    <property type="protein sequence ID" value="MDX5929261.1"/>
    <property type="molecule type" value="Genomic_DNA"/>
</dbReference>
<dbReference type="InterPro" id="IPR006118">
    <property type="entry name" value="Recombinase_CS"/>
</dbReference>
<dbReference type="Pfam" id="PF00239">
    <property type="entry name" value="Resolvase"/>
    <property type="match status" value="1"/>
</dbReference>
<keyword evidence="2" id="KW-0238">DNA-binding</keyword>
<evidence type="ECO:0000256" key="4">
    <source>
        <dbReference type="PIRSR" id="PIRSR606118-50"/>
    </source>
</evidence>
<dbReference type="Gene3D" id="3.40.50.1390">
    <property type="entry name" value="Resolvase, N-terminal catalytic domain"/>
    <property type="match status" value="1"/>
</dbReference>
<dbReference type="PROSITE" id="PS51736">
    <property type="entry name" value="RECOMBINASES_3"/>
    <property type="match status" value="1"/>
</dbReference>
<evidence type="ECO:0000259" key="6">
    <source>
        <dbReference type="PROSITE" id="PS51736"/>
    </source>
</evidence>
<dbReference type="PROSITE" id="PS00397">
    <property type="entry name" value="RECOMBINASES_1"/>
    <property type="match status" value="1"/>
</dbReference>
<keyword evidence="1" id="KW-0229">DNA integration</keyword>
<dbReference type="SUPFAM" id="SSF53041">
    <property type="entry name" value="Resolvase-like"/>
    <property type="match status" value="1"/>
</dbReference>
<dbReference type="AlphaFoldDB" id="A0AAW9DK01"/>
<keyword evidence="3" id="KW-0233">DNA recombination</keyword>
<dbReference type="InterPro" id="IPR036162">
    <property type="entry name" value="Resolvase-like_N_sf"/>
</dbReference>
<feature type="active site" description="O-(5'-phospho-DNA)-serine intermediate" evidence="4 5">
    <location>
        <position position="11"/>
    </location>
</feature>
<protein>
    <submittedName>
        <fullName evidence="7">Recombinase family protein</fullName>
    </submittedName>
</protein>
<dbReference type="GO" id="GO:0000150">
    <property type="term" value="F:DNA strand exchange activity"/>
    <property type="evidence" value="ECO:0007669"/>
    <property type="project" value="InterPro"/>
</dbReference>
<proteinExistence type="predicted"/>
<accession>A0AAW9DK01</accession>
<evidence type="ECO:0000313" key="8">
    <source>
        <dbReference type="Proteomes" id="UP001279553"/>
    </source>
</evidence>